<evidence type="ECO:0000313" key="1">
    <source>
        <dbReference type="EMBL" id="RWX00410.1"/>
    </source>
</evidence>
<name>A0A3S3SEQ4_9FLAO</name>
<evidence type="ECO:0000313" key="2">
    <source>
        <dbReference type="Proteomes" id="UP000287527"/>
    </source>
</evidence>
<reference evidence="1 2" key="1">
    <citation type="submission" date="2019-01" db="EMBL/GenBank/DDBJ databases">
        <title>Flavobacterium sp. nov.,isolated from freshwater.</title>
        <authorList>
            <person name="Zhang R."/>
            <person name="Du Z.-J."/>
        </authorList>
    </citation>
    <scope>NUCLEOTIDE SEQUENCE [LARGE SCALE GENOMIC DNA]</scope>
    <source>
        <strain evidence="1 2">1E403</strain>
    </source>
</reference>
<organism evidence="1 2">
    <name type="scientific">Flavobacterium cerinum</name>
    <dbReference type="NCBI Taxonomy" id="2502784"/>
    <lineage>
        <taxon>Bacteria</taxon>
        <taxon>Pseudomonadati</taxon>
        <taxon>Bacteroidota</taxon>
        <taxon>Flavobacteriia</taxon>
        <taxon>Flavobacteriales</taxon>
        <taxon>Flavobacteriaceae</taxon>
        <taxon>Flavobacterium</taxon>
    </lineage>
</organism>
<sequence>MTLSRNTKLKSIYPLIDMVSTMYDKRVFDVLKLRRKFSPLLSIGHGKFHNSFSITNRKTDFYCGGSYEYNLDGTVRITIKHSTRFGNAFQFDFNVSTNKEFLQKLIHYNLI</sequence>
<dbReference type="AlphaFoldDB" id="A0A3S3SEQ4"/>
<protein>
    <submittedName>
        <fullName evidence="1">Uncharacterized protein</fullName>
    </submittedName>
</protein>
<dbReference type="EMBL" id="SBII01000005">
    <property type="protein sequence ID" value="RWX00410.1"/>
    <property type="molecule type" value="Genomic_DNA"/>
</dbReference>
<keyword evidence="2" id="KW-1185">Reference proteome</keyword>
<dbReference type="RefSeq" id="WP_128389639.1">
    <property type="nucleotide sequence ID" value="NZ_SBII01000005.1"/>
</dbReference>
<dbReference type="Proteomes" id="UP000287527">
    <property type="component" value="Unassembled WGS sequence"/>
</dbReference>
<comment type="caution">
    <text evidence="1">The sequence shown here is derived from an EMBL/GenBank/DDBJ whole genome shotgun (WGS) entry which is preliminary data.</text>
</comment>
<proteinExistence type="predicted"/>
<accession>A0A3S3SEQ4</accession>
<gene>
    <name evidence="1" type="ORF">EPI11_09025</name>
</gene>